<comment type="caution">
    <text evidence="1">The sequence shown here is derived from an EMBL/GenBank/DDBJ whole genome shotgun (WGS) entry which is preliminary data.</text>
</comment>
<evidence type="ECO:0000313" key="2">
    <source>
        <dbReference type="Proteomes" id="UP000693946"/>
    </source>
</evidence>
<keyword evidence="2" id="KW-1185">Reference proteome</keyword>
<dbReference type="EMBL" id="JAGKHQ010000003">
    <property type="protein sequence ID" value="KAG7519737.1"/>
    <property type="molecule type" value="Genomic_DNA"/>
</dbReference>
<sequence length="113" mass="12760">MIYLESTKSISEISVYVVAVEATRSEVVQCVTTDVLLQVVMVEVWKSVPPSLSPRGRFHHSSLPKSQSGHKLYARLFFRSSPALKDHRRKAQRHNILFSPGVQLSLKTSLLKN</sequence>
<proteinExistence type="predicted"/>
<protein>
    <submittedName>
        <fullName evidence="1">Uncharacterized protein</fullName>
    </submittedName>
</protein>
<dbReference type="AlphaFoldDB" id="A0AAV6SRU6"/>
<organism evidence="1 2">
    <name type="scientific">Solea senegalensis</name>
    <name type="common">Senegalese sole</name>
    <dbReference type="NCBI Taxonomy" id="28829"/>
    <lineage>
        <taxon>Eukaryota</taxon>
        <taxon>Metazoa</taxon>
        <taxon>Chordata</taxon>
        <taxon>Craniata</taxon>
        <taxon>Vertebrata</taxon>
        <taxon>Euteleostomi</taxon>
        <taxon>Actinopterygii</taxon>
        <taxon>Neopterygii</taxon>
        <taxon>Teleostei</taxon>
        <taxon>Neoteleostei</taxon>
        <taxon>Acanthomorphata</taxon>
        <taxon>Carangaria</taxon>
        <taxon>Pleuronectiformes</taxon>
        <taxon>Pleuronectoidei</taxon>
        <taxon>Soleidae</taxon>
        <taxon>Solea</taxon>
    </lineage>
</organism>
<gene>
    <name evidence="1" type="ORF">JOB18_015074</name>
</gene>
<name>A0AAV6SRU6_SOLSE</name>
<accession>A0AAV6SRU6</accession>
<dbReference type="Proteomes" id="UP000693946">
    <property type="component" value="Linkage Group LG11"/>
</dbReference>
<reference evidence="1 2" key="1">
    <citation type="journal article" date="2021" name="Sci. Rep.">
        <title>Chromosome anchoring in Senegalese sole (Solea senegalensis) reveals sex-associated markers and genome rearrangements in flatfish.</title>
        <authorList>
            <person name="Guerrero-Cozar I."/>
            <person name="Gomez-Garrido J."/>
            <person name="Berbel C."/>
            <person name="Martinez-Blanch J.F."/>
            <person name="Alioto T."/>
            <person name="Claros M.G."/>
            <person name="Gagnaire P.A."/>
            <person name="Manchado M."/>
        </authorList>
    </citation>
    <scope>NUCLEOTIDE SEQUENCE [LARGE SCALE GENOMIC DNA]</scope>
    <source>
        <strain evidence="1">Sse05_10M</strain>
    </source>
</reference>
<evidence type="ECO:0000313" key="1">
    <source>
        <dbReference type="EMBL" id="KAG7519737.1"/>
    </source>
</evidence>